<accession>A0ABT1HCJ5</accession>
<dbReference type="Proteomes" id="UP001206895">
    <property type="component" value="Unassembled WGS sequence"/>
</dbReference>
<dbReference type="RefSeq" id="WP_301300778.1">
    <property type="nucleotide sequence ID" value="NZ_BAAAJQ010000001.1"/>
</dbReference>
<comment type="caution">
    <text evidence="1">The sequence shown here is derived from an EMBL/GenBank/DDBJ whole genome shotgun (WGS) entry which is preliminary data.</text>
</comment>
<evidence type="ECO:0000313" key="2">
    <source>
        <dbReference type="Proteomes" id="UP001206895"/>
    </source>
</evidence>
<dbReference type="EMBL" id="JAMTCJ010000002">
    <property type="protein sequence ID" value="MCP2175909.1"/>
    <property type="molecule type" value="Genomic_DNA"/>
</dbReference>
<sequence>MSTRQMDTNHDGTTDVVLTDVDVDVDTDGDHRLRRGRHQR</sequence>
<keyword evidence="2" id="KW-1185">Reference proteome</keyword>
<protein>
    <submittedName>
        <fullName evidence="1">Uncharacterized protein</fullName>
    </submittedName>
</protein>
<evidence type="ECO:0000313" key="1">
    <source>
        <dbReference type="EMBL" id="MCP2175909.1"/>
    </source>
</evidence>
<reference evidence="1 2" key="1">
    <citation type="submission" date="2022-06" db="EMBL/GenBank/DDBJ databases">
        <title>Genomic Encyclopedia of Archaeal and Bacterial Type Strains, Phase II (KMG-II): from individual species to whole genera.</title>
        <authorList>
            <person name="Goeker M."/>
        </authorList>
    </citation>
    <scope>NUCLEOTIDE SEQUENCE [LARGE SCALE GENOMIC DNA]</scope>
    <source>
        <strain evidence="1 2">DSM 44693</strain>
    </source>
</reference>
<gene>
    <name evidence="1" type="ORF">LX13_001728</name>
</gene>
<name>A0ABT1HCJ5_9NOCA</name>
<proteinExistence type="predicted"/>
<organism evidence="1 2">
    <name type="scientific">Williamsia maris</name>
    <dbReference type="NCBI Taxonomy" id="72806"/>
    <lineage>
        <taxon>Bacteria</taxon>
        <taxon>Bacillati</taxon>
        <taxon>Actinomycetota</taxon>
        <taxon>Actinomycetes</taxon>
        <taxon>Mycobacteriales</taxon>
        <taxon>Nocardiaceae</taxon>
        <taxon>Williamsia</taxon>
    </lineage>
</organism>